<dbReference type="SUPFAM" id="SSF55455">
    <property type="entry name" value="SRF-like"/>
    <property type="match status" value="1"/>
</dbReference>
<sequence length="194" mass="22685">MGRGKVELKRIENKTNRQVTFSKRKNGILKKAFELSVLCDAEIALVIFSPSGKAYHYASDHHTMDKIIGRYRREVGQLNSADQRSRLVQLWKSEIEKLERSVETMEARLRHLTGEDLSSLSIKDLKKLERQLKIGVERIRSKKKRLIAERINELKTTQKELQEENSRLKKIIMMYDEMAPTEAEEQCLWCIPTN</sequence>
<protein>
    <recommendedName>
        <fullName evidence="11">MADS-box transcription factor</fullName>
    </recommendedName>
</protein>
<evidence type="ECO:0000313" key="9">
    <source>
        <dbReference type="EMBL" id="KAK9187785.1"/>
    </source>
</evidence>
<dbReference type="CDD" id="cd00265">
    <property type="entry name" value="MADS_MEF2_like"/>
    <property type="match status" value="1"/>
</dbReference>
<dbReference type="FunFam" id="3.40.1810.10:FF:000003">
    <property type="entry name" value="MADS-box transcription factor MADS-MC"/>
    <property type="match status" value="1"/>
</dbReference>
<reference evidence="9 10" key="1">
    <citation type="submission" date="2024-05" db="EMBL/GenBank/DDBJ databases">
        <title>Haplotype-resolved chromosome-level genome assembly of Huyou (Citrus changshanensis).</title>
        <authorList>
            <person name="Miao C."/>
            <person name="Chen W."/>
            <person name="Wu Y."/>
            <person name="Wang L."/>
            <person name="Zhao S."/>
            <person name="Grierson D."/>
            <person name="Xu C."/>
            <person name="Chen K."/>
        </authorList>
    </citation>
    <scope>NUCLEOTIDE SEQUENCE [LARGE SCALE GENOMIC DNA]</scope>
    <source>
        <strain evidence="9">01-14</strain>
        <tissue evidence="9">Leaf</tissue>
    </source>
</reference>
<keyword evidence="6" id="KW-0175">Coiled coil</keyword>
<dbReference type="GO" id="GO:0045944">
    <property type="term" value="P:positive regulation of transcription by RNA polymerase II"/>
    <property type="evidence" value="ECO:0007669"/>
    <property type="project" value="InterPro"/>
</dbReference>
<keyword evidence="5" id="KW-0539">Nucleus</keyword>
<evidence type="ECO:0000259" key="8">
    <source>
        <dbReference type="PROSITE" id="PS51297"/>
    </source>
</evidence>
<dbReference type="EMBL" id="JBCGBO010000007">
    <property type="protein sequence ID" value="KAK9187785.1"/>
    <property type="molecule type" value="Genomic_DNA"/>
</dbReference>
<dbReference type="AlphaFoldDB" id="A0AAP0LV00"/>
<dbReference type="InterPro" id="IPR002100">
    <property type="entry name" value="TF_MADSbox"/>
</dbReference>
<evidence type="ECO:0000256" key="5">
    <source>
        <dbReference type="ARBA" id="ARBA00023242"/>
    </source>
</evidence>
<dbReference type="InterPro" id="IPR050142">
    <property type="entry name" value="MADS-box/MEF2_TF"/>
</dbReference>
<dbReference type="PROSITE" id="PS50066">
    <property type="entry name" value="MADS_BOX_2"/>
    <property type="match status" value="1"/>
</dbReference>
<feature type="domain" description="MADS-box" evidence="7">
    <location>
        <begin position="1"/>
        <end position="61"/>
    </location>
</feature>
<comment type="subcellular location">
    <subcellularLocation>
        <location evidence="1">Nucleus</location>
    </subcellularLocation>
</comment>
<keyword evidence="2" id="KW-0805">Transcription regulation</keyword>
<feature type="domain" description="K-box" evidence="8">
    <location>
        <begin position="88"/>
        <end position="178"/>
    </location>
</feature>
<dbReference type="PRINTS" id="PR00404">
    <property type="entry name" value="MADSDOMAIN"/>
</dbReference>
<dbReference type="Pfam" id="PF01486">
    <property type="entry name" value="K-box"/>
    <property type="match status" value="1"/>
</dbReference>
<evidence type="ECO:0008006" key="11">
    <source>
        <dbReference type="Google" id="ProtNLM"/>
    </source>
</evidence>
<gene>
    <name evidence="9" type="ORF">WN944_019184</name>
</gene>
<dbReference type="InterPro" id="IPR033896">
    <property type="entry name" value="MEF2-like_N"/>
</dbReference>
<keyword evidence="3" id="KW-0238">DNA-binding</keyword>
<feature type="coiled-coil region" evidence="6">
    <location>
        <begin position="88"/>
        <end position="171"/>
    </location>
</feature>
<evidence type="ECO:0000313" key="10">
    <source>
        <dbReference type="Proteomes" id="UP001428341"/>
    </source>
</evidence>
<dbReference type="GO" id="GO:0003700">
    <property type="term" value="F:DNA-binding transcription factor activity"/>
    <property type="evidence" value="ECO:0007669"/>
    <property type="project" value="InterPro"/>
</dbReference>
<dbReference type="GO" id="GO:0000977">
    <property type="term" value="F:RNA polymerase II transcription regulatory region sequence-specific DNA binding"/>
    <property type="evidence" value="ECO:0007669"/>
    <property type="project" value="InterPro"/>
</dbReference>
<proteinExistence type="predicted"/>
<dbReference type="InterPro" id="IPR002487">
    <property type="entry name" value="TF_Kbox"/>
</dbReference>
<evidence type="ECO:0000256" key="1">
    <source>
        <dbReference type="ARBA" id="ARBA00004123"/>
    </source>
</evidence>
<organism evidence="9 10">
    <name type="scientific">Citrus x changshan-huyou</name>
    <dbReference type="NCBI Taxonomy" id="2935761"/>
    <lineage>
        <taxon>Eukaryota</taxon>
        <taxon>Viridiplantae</taxon>
        <taxon>Streptophyta</taxon>
        <taxon>Embryophyta</taxon>
        <taxon>Tracheophyta</taxon>
        <taxon>Spermatophyta</taxon>
        <taxon>Magnoliopsida</taxon>
        <taxon>eudicotyledons</taxon>
        <taxon>Gunneridae</taxon>
        <taxon>Pentapetalae</taxon>
        <taxon>rosids</taxon>
        <taxon>malvids</taxon>
        <taxon>Sapindales</taxon>
        <taxon>Rutaceae</taxon>
        <taxon>Aurantioideae</taxon>
        <taxon>Citrus</taxon>
    </lineage>
</organism>
<comment type="caution">
    <text evidence="9">The sequence shown here is derived from an EMBL/GenBank/DDBJ whole genome shotgun (WGS) entry which is preliminary data.</text>
</comment>
<evidence type="ECO:0000256" key="6">
    <source>
        <dbReference type="SAM" id="Coils"/>
    </source>
</evidence>
<dbReference type="SMART" id="SM00432">
    <property type="entry name" value="MADS"/>
    <property type="match status" value="1"/>
</dbReference>
<dbReference type="Gene3D" id="3.40.1810.10">
    <property type="entry name" value="Transcription factor, MADS-box"/>
    <property type="match status" value="1"/>
</dbReference>
<keyword evidence="4" id="KW-0804">Transcription</keyword>
<evidence type="ECO:0000259" key="7">
    <source>
        <dbReference type="PROSITE" id="PS50066"/>
    </source>
</evidence>
<accession>A0AAP0LV00</accession>
<dbReference type="Pfam" id="PF00319">
    <property type="entry name" value="SRF-TF"/>
    <property type="match status" value="1"/>
</dbReference>
<keyword evidence="10" id="KW-1185">Reference proteome</keyword>
<evidence type="ECO:0000256" key="3">
    <source>
        <dbReference type="ARBA" id="ARBA00023125"/>
    </source>
</evidence>
<dbReference type="InterPro" id="IPR036879">
    <property type="entry name" value="TF_MADSbox_sf"/>
</dbReference>
<evidence type="ECO:0000256" key="2">
    <source>
        <dbReference type="ARBA" id="ARBA00023015"/>
    </source>
</evidence>
<evidence type="ECO:0000256" key="4">
    <source>
        <dbReference type="ARBA" id="ARBA00023163"/>
    </source>
</evidence>
<dbReference type="GO" id="GO:0046983">
    <property type="term" value="F:protein dimerization activity"/>
    <property type="evidence" value="ECO:0007669"/>
    <property type="project" value="InterPro"/>
</dbReference>
<dbReference type="PROSITE" id="PS51297">
    <property type="entry name" value="K_BOX"/>
    <property type="match status" value="1"/>
</dbReference>
<name>A0AAP0LV00_9ROSI</name>
<dbReference type="PANTHER" id="PTHR48019">
    <property type="entry name" value="SERUM RESPONSE FACTOR HOMOLOG"/>
    <property type="match status" value="1"/>
</dbReference>
<dbReference type="GO" id="GO:0005634">
    <property type="term" value="C:nucleus"/>
    <property type="evidence" value="ECO:0007669"/>
    <property type="project" value="UniProtKB-SubCell"/>
</dbReference>
<dbReference type="Proteomes" id="UP001428341">
    <property type="component" value="Unassembled WGS sequence"/>
</dbReference>